<accession>J9H5S1</accession>
<gene>
    <name evidence="1" type="ORF">EVA_02543</name>
</gene>
<protein>
    <submittedName>
        <fullName evidence="1">Uncharacterized protein</fullName>
    </submittedName>
</protein>
<name>J9H5S1_9ZZZZ</name>
<comment type="caution">
    <text evidence="1">The sequence shown here is derived from an EMBL/GenBank/DDBJ whole genome shotgun (WGS) entry which is preliminary data.</text>
</comment>
<dbReference type="EMBL" id="AMCI01000411">
    <property type="protein sequence ID" value="EJX09345.1"/>
    <property type="molecule type" value="Genomic_DNA"/>
</dbReference>
<proteinExistence type="predicted"/>
<evidence type="ECO:0000313" key="1">
    <source>
        <dbReference type="EMBL" id="EJX09345.1"/>
    </source>
</evidence>
<reference evidence="1" key="1">
    <citation type="journal article" date="2012" name="PLoS ONE">
        <title>Gene sets for utilization of primary and secondary nutrition supplies in the distal gut of endangered iberian lynx.</title>
        <authorList>
            <person name="Alcaide M."/>
            <person name="Messina E."/>
            <person name="Richter M."/>
            <person name="Bargiela R."/>
            <person name="Peplies J."/>
            <person name="Huws S.A."/>
            <person name="Newbold C.J."/>
            <person name="Golyshin P.N."/>
            <person name="Simon M.A."/>
            <person name="Lopez G."/>
            <person name="Yakimov M.M."/>
            <person name="Ferrer M."/>
        </authorList>
    </citation>
    <scope>NUCLEOTIDE SEQUENCE</scope>
</reference>
<sequence>MAFPTTLLEKVMENLTTAQLLYERQAAGQSIEDIEIEDYPRLKDILQDLSYPPLWESMSKDKKDNDYMDILNEQGWVHKYHVANDQSPKILSCMTSLYHDAIEKAGLSYSTFYMVLYLML</sequence>
<organism evidence="1">
    <name type="scientific">gut metagenome</name>
    <dbReference type="NCBI Taxonomy" id="749906"/>
    <lineage>
        <taxon>unclassified sequences</taxon>
        <taxon>metagenomes</taxon>
        <taxon>organismal metagenomes</taxon>
    </lineage>
</organism>
<dbReference type="AlphaFoldDB" id="J9H5S1"/>